<dbReference type="PIRSF" id="PIRSF036883">
    <property type="entry name" value="RR_HD-GYP_mod"/>
    <property type="match status" value="1"/>
</dbReference>
<keyword evidence="5" id="KW-1185">Reference proteome</keyword>
<feature type="domain" description="Response regulatory" evidence="2">
    <location>
        <begin position="3"/>
        <end position="118"/>
    </location>
</feature>
<dbReference type="EMBL" id="CP002085">
    <property type="protein sequence ID" value="ADK83423.1"/>
    <property type="molecule type" value="Genomic_DNA"/>
</dbReference>
<dbReference type="PROSITE" id="PS50110">
    <property type="entry name" value="RESPONSE_REGULATORY"/>
    <property type="match status" value="1"/>
</dbReference>
<proteinExistence type="predicted"/>
<name>E1QDA4_DESB2</name>
<dbReference type="Gene3D" id="1.10.3210.10">
    <property type="entry name" value="Hypothetical protein af1432"/>
    <property type="match status" value="1"/>
</dbReference>
<dbReference type="Pfam" id="PF08668">
    <property type="entry name" value="HDOD"/>
    <property type="match status" value="1"/>
</dbReference>
<evidence type="ECO:0000256" key="1">
    <source>
        <dbReference type="PROSITE-ProRule" id="PRU00169"/>
    </source>
</evidence>
<dbReference type="eggNOG" id="COG1639">
    <property type="taxonomic scope" value="Bacteria"/>
</dbReference>
<dbReference type="HOGENOM" id="CLU_048246_0_0_7"/>
<reference evidence="4 5" key="1">
    <citation type="journal article" date="2010" name="Stand. Genomic Sci.">
        <title>Complete genome sequence of Desulfarculus baarsii type strain (2st14).</title>
        <authorList>
            <person name="Sun H."/>
            <person name="Spring S."/>
            <person name="Lapidus A."/>
            <person name="Davenport K."/>
            <person name="Del Rio T.G."/>
            <person name="Tice H."/>
            <person name="Nolan M."/>
            <person name="Copeland A."/>
            <person name="Cheng J.F."/>
            <person name="Lucas S."/>
            <person name="Tapia R."/>
            <person name="Goodwin L."/>
            <person name="Pitluck S."/>
            <person name="Ivanova N."/>
            <person name="Pagani I."/>
            <person name="Mavromatis K."/>
            <person name="Ovchinnikova G."/>
            <person name="Pati A."/>
            <person name="Chen A."/>
            <person name="Palaniappan K."/>
            <person name="Hauser L."/>
            <person name="Chang Y.J."/>
            <person name="Jeffries C.D."/>
            <person name="Detter J.C."/>
            <person name="Han C."/>
            <person name="Rohde M."/>
            <person name="Brambilla E."/>
            <person name="Goker M."/>
            <person name="Woyke T."/>
            <person name="Bristow J."/>
            <person name="Eisen J.A."/>
            <person name="Markowitz V."/>
            <person name="Hugenholtz P."/>
            <person name="Kyrpides N.C."/>
            <person name="Klenk H.P."/>
            <person name="Land M."/>
        </authorList>
    </citation>
    <scope>NUCLEOTIDE SEQUENCE [LARGE SCALE GENOMIC DNA]</scope>
    <source>
        <strain evidence="5">ATCC 33931 / DSM 2075 / LMG 7858 / VKM B-1802 / 2st14</strain>
    </source>
</reference>
<gene>
    <name evidence="4" type="ordered locus">Deba_0044</name>
</gene>
<dbReference type="SUPFAM" id="SSF52172">
    <property type="entry name" value="CheY-like"/>
    <property type="match status" value="1"/>
</dbReference>
<dbReference type="STRING" id="644282.Deba_0044"/>
<dbReference type="KEGG" id="dbr:Deba_0044"/>
<evidence type="ECO:0000313" key="5">
    <source>
        <dbReference type="Proteomes" id="UP000009047"/>
    </source>
</evidence>
<dbReference type="Proteomes" id="UP000009047">
    <property type="component" value="Chromosome"/>
</dbReference>
<dbReference type="InterPro" id="IPR003607">
    <property type="entry name" value="HD/PDEase_dom"/>
</dbReference>
<evidence type="ECO:0000313" key="4">
    <source>
        <dbReference type="EMBL" id="ADK83423.1"/>
    </source>
</evidence>
<dbReference type="CDD" id="cd17569">
    <property type="entry name" value="REC_HupR-like"/>
    <property type="match status" value="1"/>
</dbReference>
<dbReference type="PANTHER" id="PTHR33525">
    <property type="match status" value="1"/>
</dbReference>
<keyword evidence="1" id="KW-0597">Phosphoprotein</keyword>
<dbReference type="InterPro" id="IPR014626">
    <property type="entry name" value="Sig_transdc_resp-reg_put"/>
</dbReference>
<dbReference type="OrthoDB" id="9803649at2"/>
<dbReference type="Gene3D" id="3.40.50.2300">
    <property type="match status" value="1"/>
</dbReference>
<dbReference type="RefSeq" id="WP_013256879.1">
    <property type="nucleotide sequence ID" value="NC_014365.1"/>
</dbReference>
<dbReference type="PANTHER" id="PTHR33525:SF3">
    <property type="entry name" value="RIBONUCLEASE Y"/>
    <property type="match status" value="1"/>
</dbReference>
<dbReference type="eggNOG" id="COG4753">
    <property type="taxonomic scope" value="Bacteria"/>
</dbReference>
<dbReference type="GO" id="GO:0000160">
    <property type="term" value="P:phosphorelay signal transduction system"/>
    <property type="evidence" value="ECO:0007669"/>
    <property type="project" value="InterPro"/>
</dbReference>
<dbReference type="Pfam" id="PF00072">
    <property type="entry name" value="Response_reg"/>
    <property type="match status" value="1"/>
</dbReference>
<accession>E1QDA4</accession>
<dbReference type="CDD" id="cd00077">
    <property type="entry name" value="HDc"/>
    <property type="match status" value="1"/>
</dbReference>
<organism evidence="4 5">
    <name type="scientific">Desulfarculus baarsii (strain ATCC 33931 / DSM 2075 / LMG 7858 / VKM B-1802 / 2st14)</name>
    <dbReference type="NCBI Taxonomy" id="644282"/>
    <lineage>
        <taxon>Bacteria</taxon>
        <taxon>Pseudomonadati</taxon>
        <taxon>Thermodesulfobacteriota</taxon>
        <taxon>Desulfarculia</taxon>
        <taxon>Desulfarculales</taxon>
        <taxon>Desulfarculaceae</taxon>
        <taxon>Desulfarculus</taxon>
    </lineage>
</organism>
<dbReference type="PROSITE" id="PS51833">
    <property type="entry name" value="HDOD"/>
    <property type="match status" value="1"/>
</dbReference>
<evidence type="ECO:0000259" key="3">
    <source>
        <dbReference type="PROSITE" id="PS51833"/>
    </source>
</evidence>
<dbReference type="SUPFAM" id="SSF109604">
    <property type="entry name" value="HD-domain/PDEase-like"/>
    <property type="match status" value="1"/>
</dbReference>
<dbReference type="SMART" id="SM00448">
    <property type="entry name" value="REC"/>
    <property type="match status" value="1"/>
</dbReference>
<sequence length="406" mass="45147">MKRILFVDDEPQILDGLRRMLRGKRREWEMVFVGGGAEALAEIKKRPFDLVVTDMRMPVMDGAELLERVREMCPQTVRIVLSGHSEREKIMRSVRPAHQYLAKPIEQQELMAVLQKAIDLQQVLGNQALWAILGQAENLPAMPAIYSRLVEAIESEDSSMEAIGRIIEQDLGMTATVLKVVNSAFFGLPRTISSACQAVGLLGLDLIRSLVLSYQLFSTFEGRGPAKFSLPGLWRHSSVTAVLAKKIAQMEGGDRTMVDEAFMAGVLHDVGKLPLYYYAKETYAKVLEDVRAGEGLLFEVEGRVMGATHAEAGAFLMGLWGMSERVVRAIAFHHRPGDWPHGDFGPLTAVHAANVLEHELYVIHKHYRVPALDVAHLETVGKAGRVDAWRKECKNLLGDGANFEPE</sequence>
<dbReference type="InterPro" id="IPR001789">
    <property type="entry name" value="Sig_transdc_resp-reg_receiver"/>
</dbReference>
<feature type="domain" description="HDOD" evidence="3">
    <location>
        <begin position="139"/>
        <end position="336"/>
    </location>
</feature>
<evidence type="ECO:0000259" key="2">
    <source>
        <dbReference type="PROSITE" id="PS50110"/>
    </source>
</evidence>
<dbReference type="InterPro" id="IPR011006">
    <property type="entry name" value="CheY-like_superfamily"/>
</dbReference>
<protein>
    <submittedName>
        <fullName evidence="4">Signal transduction protein</fullName>
    </submittedName>
</protein>
<dbReference type="AlphaFoldDB" id="E1QDA4"/>
<dbReference type="InterPro" id="IPR052340">
    <property type="entry name" value="RNase_Y/CdgJ"/>
</dbReference>
<dbReference type="InterPro" id="IPR013976">
    <property type="entry name" value="HDOD"/>
</dbReference>
<feature type="modified residue" description="4-aspartylphosphate" evidence="1">
    <location>
        <position position="54"/>
    </location>
</feature>